<protein>
    <submittedName>
        <fullName evidence="1">Uncharacterized protein</fullName>
    </submittedName>
</protein>
<accession>A0ACB1B009</accession>
<organism evidence="1 2">
    <name type="scientific">Meloidogyne enterolobii</name>
    <name type="common">Root-knot nematode worm</name>
    <name type="synonym">Meloidogyne mayaguensis</name>
    <dbReference type="NCBI Taxonomy" id="390850"/>
    <lineage>
        <taxon>Eukaryota</taxon>
        <taxon>Metazoa</taxon>
        <taxon>Ecdysozoa</taxon>
        <taxon>Nematoda</taxon>
        <taxon>Chromadorea</taxon>
        <taxon>Rhabditida</taxon>
        <taxon>Tylenchina</taxon>
        <taxon>Tylenchomorpha</taxon>
        <taxon>Tylenchoidea</taxon>
        <taxon>Meloidogynidae</taxon>
        <taxon>Meloidogyninae</taxon>
        <taxon>Meloidogyne</taxon>
    </lineage>
</organism>
<evidence type="ECO:0000313" key="2">
    <source>
        <dbReference type="Proteomes" id="UP001497535"/>
    </source>
</evidence>
<gene>
    <name evidence="1" type="ORF">MENTE1834_LOCUS45165</name>
</gene>
<dbReference type="EMBL" id="CAVMJV010000146">
    <property type="protein sequence ID" value="CAK5113602.1"/>
    <property type="molecule type" value="Genomic_DNA"/>
</dbReference>
<comment type="caution">
    <text evidence="1">The sequence shown here is derived from an EMBL/GenBank/DDBJ whole genome shotgun (WGS) entry which is preliminary data.</text>
</comment>
<name>A0ACB1B009_MELEN</name>
<sequence>MERLLLLLFLGGAQTMRIFLFYFLMAGRLCVCCPDRLNGRLILSLLRQFL</sequence>
<evidence type="ECO:0000313" key="1">
    <source>
        <dbReference type="EMBL" id="CAK5113602.1"/>
    </source>
</evidence>
<keyword evidence="2" id="KW-1185">Reference proteome</keyword>
<proteinExistence type="predicted"/>
<reference evidence="1" key="1">
    <citation type="submission" date="2023-11" db="EMBL/GenBank/DDBJ databases">
        <authorList>
            <person name="Poullet M."/>
        </authorList>
    </citation>
    <scope>NUCLEOTIDE SEQUENCE</scope>
    <source>
        <strain evidence="1">E1834</strain>
    </source>
</reference>
<dbReference type="Proteomes" id="UP001497535">
    <property type="component" value="Unassembled WGS sequence"/>
</dbReference>